<dbReference type="InterPro" id="IPR022637">
    <property type="entry name" value="DNA_polIII_beta_cen"/>
</dbReference>
<dbReference type="PANTHER" id="PTHR30478">
    <property type="entry name" value="DNA POLYMERASE III SUBUNIT BETA"/>
    <property type="match status" value="1"/>
</dbReference>
<proteinExistence type="inferred from homology"/>
<feature type="domain" description="DNA polymerase III beta sliding clamp central" evidence="12">
    <location>
        <begin position="130"/>
        <end position="246"/>
    </location>
</feature>
<evidence type="ECO:0000256" key="5">
    <source>
        <dbReference type="ARBA" id="ARBA00022679"/>
    </source>
</evidence>
<dbReference type="GO" id="GO:0003887">
    <property type="term" value="F:DNA-directed DNA polymerase activity"/>
    <property type="evidence" value="ECO:0007669"/>
    <property type="project" value="UniProtKB-UniRule"/>
</dbReference>
<dbReference type="SUPFAM" id="SSF55979">
    <property type="entry name" value="DNA clamp"/>
    <property type="match status" value="3"/>
</dbReference>
<organism evidence="14 15">
    <name type="scientific">Cardiobacterium valvarum F0432</name>
    <dbReference type="NCBI Taxonomy" id="797473"/>
    <lineage>
        <taxon>Bacteria</taxon>
        <taxon>Pseudomonadati</taxon>
        <taxon>Pseudomonadota</taxon>
        <taxon>Gammaproteobacteria</taxon>
        <taxon>Cardiobacteriales</taxon>
        <taxon>Cardiobacteriaceae</taxon>
        <taxon>Cardiobacterium</taxon>
    </lineage>
</organism>
<keyword evidence="5 10" id="KW-0808">Transferase</keyword>
<evidence type="ECO:0000256" key="7">
    <source>
        <dbReference type="ARBA" id="ARBA00022705"/>
    </source>
</evidence>
<evidence type="ECO:0000313" key="14">
    <source>
        <dbReference type="EMBL" id="EHM55687.1"/>
    </source>
</evidence>
<dbReference type="SMART" id="SM00480">
    <property type="entry name" value="POL3Bc"/>
    <property type="match status" value="1"/>
</dbReference>
<dbReference type="PIRSF" id="PIRSF000804">
    <property type="entry name" value="DNA_pol_III_b"/>
    <property type="match status" value="1"/>
</dbReference>
<evidence type="ECO:0000256" key="10">
    <source>
        <dbReference type="PIRNR" id="PIRNR000804"/>
    </source>
</evidence>
<feature type="domain" description="DNA polymerase III beta sliding clamp N-terminal" evidence="11">
    <location>
        <begin position="1"/>
        <end position="119"/>
    </location>
</feature>
<dbReference type="PANTHER" id="PTHR30478:SF0">
    <property type="entry name" value="BETA SLIDING CLAMP"/>
    <property type="match status" value="1"/>
</dbReference>
<keyword evidence="6 10" id="KW-0548">Nucleotidyltransferase</keyword>
<evidence type="ECO:0000256" key="3">
    <source>
        <dbReference type="ARBA" id="ARBA00021035"/>
    </source>
</evidence>
<keyword evidence="4 10" id="KW-0963">Cytoplasm</keyword>
<dbReference type="Proteomes" id="UP000004750">
    <property type="component" value="Unassembled WGS sequence"/>
</dbReference>
<dbReference type="STRING" id="797473.HMPREF9080_00498"/>
<evidence type="ECO:0000259" key="12">
    <source>
        <dbReference type="Pfam" id="PF02767"/>
    </source>
</evidence>
<dbReference type="Pfam" id="PF02768">
    <property type="entry name" value="DNA_pol3_beta_3"/>
    <property type="match status" value="1"/>
</dbReference>
<evidence type="ECO:0000259" key="11">
    <source>
        <dbReference type="Pfam" id="PF00712"/>
    </source>
</evidence>
<reference evidence="14 15" key="1">
    <citation type="submission" date="2011-08" db="EMBL/GenBank/DDBJ databases">
        <authorList>
            <person name="Weinstock G."/>
            <person name="Sodergren E."/>
            <person name="Clifton S."/>
            <person name="Fulton L."/>
            <person name="Fulton B."/>
            <person name="Courtney L."/>
            <person name="Fronick C."/>
            <person name="Harrison M."/>
            <person name="Strong C."/>
            <person name="Farmer C."/>
            <person name="Delahaunty K."/>
            <person name="Markovic C."/>
            <person name="Hall O."/>
            <person name="Minx P."/>
            <person name="Tomlinson C."/>
            <person name="Mitreva M."/>
            <person name="Hou S."/>
            <person name="Chen J."/>
            <person name="Wollam A."/>
            <person name="Pepin K.H."/>
            <person name="Johnson M."/>
            <person name="Bhonagiri V."/>
            <person name="Zhang X."/>
            <person name="Suruliraj S."/>
            <person name="Warren W."/>
            <person name="Chinwalla A."/>
            <person name="Mardis E.R."/>
            <person name="Wilson R.K."/>
        </authorList>
    </citation>
    <scope>NUCLEOTIDE SEQUENCE [LARGE SCALE GENOMIC DNA]</scope>
    <source>
        <strain evidence="14 15">F0432</strain>
    </source>
</reference>
<dbReference type="GO" id="GO:0005737">
    <property type="term" value="C:cytoplasm"/>
    <property type="evidence" value="ECO:0007669"/>
    <property type="project" value="UniProtKB-SubCell"/>
</dbReference>
<dbReference type="NCBIfam" id="TIGR00663">
    <property type="entry name" value="dnan"/>
    <property type="match status" value="1"/>
</dbReference>
<comment type="caution">
    <text evidence="14">The sequence shown here is derived from an EMBL/GenBank/DDBJ whole genome shotgun (WGS) entry which is preliminary data.</text>
</comment>
<comment type="subcellular location">
    <subcellularLocation>
        <location evidence="1 10">Cytoplasm</location>
    </subcellularLocation>
</comment>
<evidence type="ECO:0000313" key="15">
    <source>
        <dbReference type="Proteomes" id="UP000004750"/>
    </source>
</evidence>
<comment type="subunit">
    <text evidence="10">Forms a ring-shaped head-to-tail homodimer around DNA.</text>
</comment>
<gene>
    <name evidence="14" type="ORF">HMPREF9080_00498</name>
</gene>
<keyword evidence="9" id="KW-0238">DNA-binding</keyword>
<dbReference type="Gene3D" id="3.70.10.10">
    <property type="match status" value="1"/>
</dbReference>
<evidence type="ECO:0000256" key="6">
    <source>
        <dbReference type="ARBA" id="ARBA00022695"/>
    </source>
</evidence>
<evidence type="ECO:0000256" key="2">
    <source>
        <dbReference type="ARBA" id="ARBA00010752"/>
    </source>
</evidence>
<dbReference type="GO" id="GO:0008408">
    <property type="term" value="F:3'-5' exonuclease activity"/>
    <property type="evidence" value="ECO:0007669"/>
    <property type="project" value="InterPro"/>
</dbReference>
<dbReference type="GO" id="GO:0009360">
    <property type="term" value="C:DNA polymerase III complex"/>
    <property type="evidence" value="ECO:0007669"/>
    <property type="project" value="InterPro"/>
</dbReference>
<name>G9ZCM1_9GAMM</name>
<dbReference type="AlphaFoldDB" id="G9ZCM1"/>
<evidence type="ECO:0000256" key="9">
    <source>
        <dbReference type="ARBA" id="ARBA00023125"/>
    </source>
</evidence>
<comment type="function">
    <text evidence="10">Confers DNA tethering and processivity to DNA polymerases and other proteins. Acts as a clamp, forming a ring around DNA (a reaction catalyzed by the clamp-loading complex) which diffuses in an ATP-independent manner freely and bidirectionally along dsDNA. Initially characterized for its ability to contact the catalytic subunit of DNA polymerase III (Pol III), a complex, multichain enzyme responsible for most of the replicative synthesis in bacteria; Pol III exhibits 3'-5' exonuclease proofreading activity. The beta chain is required for initiation of replication as well as for processivity of DNA replication.</text>
</comment>
<accession>G9ZCM1</accession>
<protein>
    <recommendedName>
        <fullName evidence="3 10">Beta sliding clamp</fullName>
    </recommendedName>
</protein>
<comment type="similarity">
    <text evidence="2 10">Belongs to the beta sliding clamp family.</text>
</comment>
<dbReference type="RefSeq" id="WP_006984524.1">
    <property type="nucleotide sequence ID" value="NZ_JH417894.1"/>
</dbReference>
<sequence length="415" mass="45763">MKFDIRKEYFLEALADISNIVARKTTKPILSHALIQASGSSLLLKGTDTEVTLQILLHELNIQEEGAVTVPAGKLLDVVRHLPAQATVYCSLDKEQLLVKAAGSVFRIATLPAEDFPALAEADMDGRIEIESRALHDIMQKVRFSMANEDVRYYLNGMYLNIVEDGQAIHAVSTDGHRLSCARGSLDTAATAGTNLIVPKKGVNELIRQLARVSQPVVLNLGERQLSLTIGGTRLTSQLIDGNFPNYEQVLPLAQENPVLVSRQAFLDSLQRAKVLLLDRHDGIRLGFAGTRLQLSARNLENETVEEALDIINPQNLELEAALNINYLIDAISTISGDNVQRLSPIKTVLASLPAVKMKGCATSSCRCVCDCSPYQPPSGGFFYSRFLRHDKLPHINLCHNYAAWRPISRWFISV</sequence>
<keyword evidence="7 10" id="KW-0235">DNA replication</keyword>
<dbReference type="Gene3D" id="3.10.150.10">
    <property type="entry name" value="DNA Polymerase III, subunit A, domain 2"/>
    <property type="match status" value="1"/>
</dbReference>
<dbReference type="Pfam" id="PF02767">
    <property type="entry name" value="DNA_pol3_beta_2"/>
    <property type="match status" value="1"/>
</dbReference>
<feature type="domain" description="DNA polymerase III beta sliding clamp C-terminal" evidence="13">
    <location>
        <begin position="249"/>
        <end position="341"/>
    </location>
</feature>
<dbReference type="HOGENOM" id="CLU_038149_4_2_6"/>
<dbReference type="InterPro" id="IPR001001">
    <property type="entry name" value="DNA_polIII_beta"/>
</dbReference>
<dbReference type="GO" id="GO:0003677">
    <property type="term" value="F:DNA binding"/>
    <property type="evidence" value="ECO:0007669"/>
    <property type="project" value="UniProtKB-UniRule"/>
</dbReference>
<dbReference type="InterPro" id="IPR022635">
    <property type="entry name" value="DNA_polIII_beta_C"/>
</dbReference>
<dbReference type="GO" id="GO:0006271">
    <property type="term" value="P:DNA strand elongation involved in DNA replication"/>
    <property type="evidence" value="ECO:0007669"/>
    <property type="project" value="TreeGrafter"/>
</dbReference>
<dbReference type="InterPro" id="IPR022634">
    <property type="entry name" value="DNA_polIII_beta_N"/>
</dbReference>
<evidence type="ECO:0000259" key="13">
    <source>
        <dbReference type="Pfam" id="PF02768"/>
    </source>
</evidence>
<dbReference type="EMBL" id="AGCM01000024">
    <property type="protein sequence ID" value="EHM55687.1"/>
    <property type="molecule type" value="Genomic_DNA"/>
</dbReference>
<keyword evidence="8 10" id="KW-0239">DNA-directed DNA polymerase</keyword>
<dbReference type="PATRIC" id="fig|797473.3.peg.415"/>
<evidence type="ECO:0000256" key="8">
    <source>
        <dbReference type="ARBA" id="ARBA00022932"/>
    </source>
</evidence>
<evidence type="ECO:0000256" key="4">
    <source>
        <dbReference type="ARBA" id="ARBA00022490"/>
    </source>
</evidence>
<dbReference type="InterPro" id="IPR046938">
    <property type="entry name" value="DNA_clamp_sf"/>
</dbReference>
<dbReference type="Pfam" id="PF00712">
    <property type="entry name" value="DNA_pol3_beta"/>
    <property type="match status" value="1"/>
</dbReference>
<evidence type="ECO:0000256" key="1">
    <source>
        <dbReference type="ARBA" id="ARBA00004496"/>
    </source>
</evidence>
<dbReference type="CDD" id="cd00140">
    <property type="entry name" value="beta_clamp"/>
    <property type="match status" value="1"/>
</dbReference>